<dbReference type="Proteomes" id="UP001302602">
    <property type="component" value="Unassembled WGS sequence"/>
</dbReference>
<comment type="similarity">
    <text evidence="1">Belongs to the oxygen-dependent FAD-linked oxidoreductase family.</text>
</comment>
<dbReference type="PROSITE" id="PS51387">
    <property type="entry name" value="FAD_PCMH"/>
    <property type="match status" value="1"/>
</dbReference>
<dbReference type="Pfam" id="PF08031">
    <property type="entry name" value="BBE"/>
    <property type="match status" value="1"/>
</dbReference>
<keyword evidence="2" id="KW-0560">Oxidoreductase</keyword>
<dbReference type="PANTHER" id="PTHR13878">
    <property type="entry name" value="GULONOLACTONE OXIDASE"/>
    <property type="match status" value="1"/>
</dbReference>
<dbReference type="InterPro" id="IPR016169">
    <property type="entry name" value="FAD-bd_PCMH_sub2"/>
</dbReference>
<keyword evidence="6" id="KW-1185">Reference proteome</keyword>
<dbReference type="Pfam" id="PF01565">
    <property type="entry name" value="FAD_binding_4"/>
    <property type="match status" value="1"/>
</dbReference>
<dbReference type="InterPro" id="IPR036318">
    <property type="entry name" value="FAD-bd_PCMH-like_sf"/>
</dbReference>
<dbReference type="GeneID" id="87830374"/>
<keyword evidence="3" id="KW-0732">Signal</keyword>
<dbReference type="GO" id="GO:0016491">
    <property type="term" value="F:oxidoreductase activity"/>
    <property type="evidence" value="ECO:0007669"/>
    <property type="project" value="UniProtKB-KW"/>
</dbReference>
<gene>
    <name evidence="5" type="ORF">N657DRAFT_648879</name>
</gene>
<dbReference type="GO" id="GO:0071949">
    <property type="term" value="F:FAD binding"/>
    <property type="evidence" value="ECO:0007669"/>
    <property type="project" value="InterPro"/>
</dbReference>
<feature type="signal peptide" evidence="3">
    <location>
        <begin position="1"/>
        <end position="17"/>
    </location>
</feature>
<dbReference type="EMBL" id="MU853237">
    <property type="protein sequence ID" value="KAK4120694.1"/>
    <property type="molecule type" value="Genomic_DNA"/>
</dbReference>
<comment type="caution">
    <text evidence="5">The sequence shown here is derived from an EMBL/GenBank/DDBJ whole genome shotgun (WGS) entry which is preliminary data.</text>
</comment>
<dbReference type="SUPFAM" id="SSF56176">
    <property type="entry name" value="FAD-binding/transporter-associated domain-like"/>
    <property type="match status" value="1"/>
</dbReference>
<accession>A0AAN6TU29</accession>
<dbReference type="Gene3D" id="3.30.465.10">
    <property type="match status" value="2"/>
</dbReference>
<sequence length="584" mass="62448">MYPALIGFLLFVQFAAAAVTGHATTWDSRASCRNIPGDARWPTAETWNRLNDTVGGILIATVPIARVCHDPSYSADGCAQVTQQWNLAGIMTNLPAEILAPWFQNQSCVPFTERSLPCDLGNYASYSIDVRSADDVAAGIAFAKQNNIRLVVKNSGHDFFGKSTGKGALSLWTRNLKTKEVIPRYKATYYRGPAIKIGAGVNGKEAAEFAGQNGYRIVVGSCPTVGPVGGFTQGGGHSFLSGLYGLGADNVLEWEVVTAAGQHIVATPTRNSDLYWALSGGGGGTYGVVLSMTVRVFPDGEIALARLSFNTSVTGGANSYWKSVGVLLAQLQPLVDDHGAVGQLQVTNQTALLFGLMVPGADKQQLRAYLAPVLTALAQASPALTAESLSLEVYDDTSYAGLYSATVEPFTAGILLPPVIGGRFVSRSNWARNATAVTEAIRSATADGNFYVAITALNTQGAQRAIAPVAKNSVQPAFHDAFLSLIVTAIWDWQRPWADAAALQRQLNDVIRPVLEEATPGAGVYNNEANWQQPDWQAAFYGHNYPRLKQIKKRYDPDGVFYGLTSVGSEEWSADAAGRLCRVA</sequence>
<feature type="domain" description="FAD-binding PCMH-type" evidence="4">
    <location>
        <begin position="120"/>
        <end position="299"/>
    </location>
</feature>
<name>A0AAN6TU29_9PEZI</name>
<dbReference type="InterPro" id="IPR006094">
    <property type="entry name" value="Oxid_FAD_bind_N"/>
</dbReference>
<dbReference type="AlphaFoldDB" id="A0AAN6TU29"/>
<reference evidence="5" key="1">
    <citation type="journal article" date="2023" name="Mol. Phylogenet. Evol.">
        <title>Genome-scale phylogeny and comparative genomics of the fungal order Sordariales.</title>
        <authorList>
            <person name="Hensen N."/>
            <person name="Bonometti L."/>
            <person name="Westerberg I."/>
            <person name="Brannstrom I.O."/>
            <person name="Guillou S."/>
            <person name="Cros-Aarteil S."/>
            <person name="Calhoun S."/>
            <person name="Haridas S."/>
            <person name="Kuo A."/>
            <person name="Mondo S."/>
            <person name="Pangilinan J."/>
            <person name="Riley R."/>
            <person name="LaButti K."/>
            <person name="Andreopoulos B."/>
            <person name="Lipzen A."/>
            <person name="Chen C."/>
            <person name="Yan M."/>
            <person name="Daum C."/>
            <person name="Ng V."/>
            <person name="Clum A."/>
            <person name="Steindorff A."/>
            <person name="Ohm R.A."/>
            <person name="Martin F."/>
            <person name="Silar P."/>
            <person name="Natvig D.O."/>
            <person name="Lalanne C."/>
            <person name="Gautier V."/>
            <person name="Ament-Velasquez S.L."/>
            <person name="Kruys A."/>
            <person name="Hutchinson M.I."/>
            <person name="Powell A.J."/>
            <person name="Barry K."/>
            <person name="Miller A.N."/>
            <person name="Grigoriev I.V."/>
            <person name="Debuchy R."/>
            <person name="Gladieux P."/>
            <person name="Hiltunen Thoren M."/>
            <person name="Johannesson H."/>
        </authorList>
    </citation>
    <scope>NUCLEOTIDE SEQUENCE</scope>
    <source>
        <strain evidence="5">CBS 731.68</strain>
    </source>
</reference>
<organism evidence="5 6">
    <name type="scientific">Parathielavia appendiculata</name>
    <dbReference type="NCBI Taxonomy" id="2587402"/>
    <lineage>
        <taxon>Eukaryota</taxon>
        <taxon>Fungi</taxon>
        <taxon>Dikarya</taxon>
        <taxon>Ascomycota</taxon>
        <taxon>Pezizomycotina</taxon>
        <taxon>Sordariomycetes</taxon>
        <taxon>Sordariomycetidae</taxon>
        <taxon>Sordariales</taxon>
        <taxon>Chaetomiaceae</taxon>
        <taxon>Parathielavia</taxon>
    </lineage>
</organism>
<dbReference type="RefSeq" id="XP_062644465.1">
    <property type="nucleotide sequence ID" value="XM_062793605.1"/>
</dbReference>
<evidence type="ECO:0000313" key="5">
    <source>
        <dbReference type="EMBL" id="KAK4120694.1"/>
    </source>
</evidence>
<dbReference type="InterPro" id="IPR016166">
    <property type="entry name" value="FAD-bd_PCMH"/>
</dbReference>
<evidence type="ECO:0000256" key="1">
    <source>
        <dbReference type="ARBA" id="ARBA00005466"/>
    </source>
</evidence>
<dbReference type="InterPro" id="IPR012951">
    <property type="entry name" value="BBE"/>
</dbReference>
<dbReference type="PANTHER" id="PTHR13878:SF91">
    <property type="entry name" value="FAD BINDING DOMAIN PROTEIN (AFU_ORTHOLOGUE AFUA_6G12070)-RELATED"/>
    <property type="match status" value="1"/>
</dbReference>
<feature type="chain" id="PRO_5043032966" evidence="3">
    <location>
        <begin position="18"/>
        <end position="584"/>
    </location>
</feature>
<evidence type="ECO:0000256" key="3">
    <source>
        <dbReference type="SAM" id="SignalP"/>
    </source>
</evidence>
<evidence type="ECO:0000256" key="2">
    <source>
        <dbReference type="ARBA" id="ARBA00023002"/>
    </source>
</evidence>
<evidence type="ECO:0000259" key="4">
    <source>
        <dbReference type="PROSITE" id="PS51387"/>
    </source>
</evidence>
<dbReference type="InterPro" id="IPR050432">
    <property type="entry name" value="FAD-linked_Oxidoreductases_BP"/>
</dbReference>
<reference evidence="5" key="2">
    <citation type="submission" date="2023-05" db="EMBL/GenBank/DDBJ databases">
        <authorList>
            <consortium name="Lawrence Berkeley National Laboratory"/>
            <person name="Steindorff A."/>
            <person name="Hensen N."/>
            <person name="Bonometti L."/>
            <person name="Westerberg I."/>
            <person name="Brannstrom I.O."/>
            <person name="Guillou S."/>
            <person name="Cros-Aarteil S."/>
            <person name="Calhoun S."/>
            <person name="Haridas S."/>
            <person name="Kuo A."/>
            <person name="Mondo S."/>
            <person name="Pangilinan J."/>
            <person name="Riley R."/>
            <person name="Labutti K."/>
            <person name="Andreopoulos B."/>
            <person name="Lipzen A."/>
            <person name="Chen C."/>
            <person name="Yanf M."/>
            <person name="Daum C."/>
            <person name="Ng V."/>
            <person name="Clum A."/>
            <person name="Ohm R."/>
            <person name="Martin F."/>
            <person name="Silar P."/>
            <person name="Natvig D."/>
            <person name="Lalanne C."/>
            <person name="Gautier V."/>
            <person name="Ament-Velasquez S.L."/>
            <person name="Kruys A."/>
            <person name="Hutchinson M.I."/>
            <person name="Powell A.J."/>
            <person name="Barry K."/>
            <person name="Miller A.N."/>
            <person name="Grigoriev I.V."/>
            <person name="Debuchy R."/>
            <person name="Gladieux P."/>
            <person name="Thoren M.H."/>
            <person name="Johannesson H."/>
        </authorList>
    </citation>
    <scope>NUCLEOTIDE SEQUENCE</scope>
    <source>
        <strain evidence="5">CBS 731.68</strain>
    </source>
</reference>
<proteinExistence type="inferred from homology"/>
<protein>
    <submittedName>
        <fullName evidence="5">FAD-binding domain-containing protein</fullName>
    </submittedName>
</protein>
<evidence type="ECO:0000313" key="6">
    <source>
        <dbReference type="Proteomes" id="UP001302602"/>
    </source>
</evidence>